<evidence type="ECO:0000313" key="1">
    <source>
        <dbReference type="EMBL" id="GAL87403.1"/>
    </source>
</evidence>
<gene>
    <name evidence="1" type="ORF">MYP_4633</name>
</gene>
<organism evidence="1 2">
    <name type="scientific">Sporocytophaga myxococcoides</name>
    <dbReference type="NCBI Taxonomy" id="153721"/>
    <lineage>
        <taxon>Bacteria</taxon>
        <taxon>Pseudomonadati</taxon>
        <taxon>Bacteroidota</taxon>
        <taxon>Cytophagia</taxon>
        <taxon>Cytophagales</taxon>
        <taxon>Cytophagaceae</taxon>
        <taxon>Sporocytophaga</taxon>
    </lineage>
</organism>
<comment type="caution">
    <text evidence="1">The sequence shown here is derived from an EMBL/GenBank/DDBJ whole genome shotgun (WGS) entry which is preliminary data.</text>
</comment>
<name>A0A098LMR3_9BACT</name>
<proteinExistence type="predicted"/>
<reference evidence="1 2" key="1">
    <citation type="submission" date="2014-09" db="EMBL/GenBank/DDBJ databases">
        <title>Sporocytophaga myxococcoides PG-01 genome sequencing.</title>
        <authorList>
            <person name="Liu L."/>
            <person name="Gao P.J."/>
            <person name="Chen G.J."/>
            <person name="Wang L.S."/>
        </authorList>
    </citation>
    <scope>NUCLEOTIDE SEQUENCE [LARGE SCALE GENOMIC DNA]</scope>
    <source>
        <strain evidence="1 2">PG-01</strain>
    </source>
</reference>
<sequence>MQGKSIKFFRQREYYMKVRYRQELLFPCLYPLFPFVALAFRAMPVSAAVVADAHIAA</sequence>
<protein>
    <submittedName>
        <fullName evidence="1">Uncharacterized protein</fullName>
    </submittedName>
</protein>
<dbReference type="EMBL" id="BBLT01000012">
    <property type="protein sequence ID" value="GAL87403.1"/>
    <property type="molecule type" value="Genomic_DNA"/>
</dbReference>
<dbReference type="Proteomes" id="UP000030185">
    <property type="component" value="Unassembled WGS sequence"/>
</dbReference>
<keyword evidence="2" id="KW-1185">Reference proteome</keyword>
<accession>A0A098LMR3</accession>
<evidence type="ECO:0000313" key="2">
    <source>
        <dbReference type="Proteomes" id="UP000030185"/>
    </source>
</evidence>
<dbReference type="AlphaFoldDB" id="A0A098LMR3"/>